<evidence type="ECO:0000313" key="2">
    <source>
        <dbReference type="Proteomes" id="UP001217324"/>
    </source>
</evidence>
<gene>
    <name evidence="1" type="ORF">PWF74_01140</name>
</gene>
<sequence>MARTIAEVRAFLDSLIGLVTVDKSDSNLNGQCVSLIKNVLEFVGAPNPYMARGHAKDIPATYVTQGIARTGNGTLNVAVNRYGGGGFGHVWIKIGSDTWQANMNGFPVKKNTYEDPITDIINLDQWITGGSTSGGSEDDLKAFLTAKVNDNFGLSIDQVVNFIYNDSRTNRFGVWCGNDKGKIKAVLNTASSAGMSYAWFAAYEIQEGYNSSWGWLNHTVIRGDYLTDASLTAKDILNSCKDKSHGLAWDDPGGGTVGMVPQNVRDKGQSEFNSWPLGTIGVGYAQSTAAAAWAIWYPAGLSGSVNGVQDYANPLKGCVDVIKQMGGKLSHTNPTPNEGEIEMILYKVNDKNSKMNGSIWMFNGEQLTRLDGVSAAKFAKNFKTTDVNQAEMSSFKNIGFRTVGEFKY</sequence>
<protein>
    <recommendedName>
        <fullName evidence="3">Lysin</fullName>
    </recommendedName>
</protein>
<organism evidence="1 2">
    <name type="scientific">Lactococcus garvieae</name>
    <dbReference type="NCBI Taxonomy" id="1363"/>
    <lineage>
        <taxon>Bacteria</taxon>
        <taxon>Bacillati</taxon>
        <taxon>Bacillota</taxon>
        <taxon>Bacilli</taxon>
        <taxon>Lactobacillales</taxon>
        <taxon>Streptococcaceae</taxon>
        <taxon>Lactococcus</taxon>
    </lineage>
</organism>
<evidence type="ECO:0008006" key="3">
    <source>
        <dbReference type="Google" id="ProtNLM"/>
    </source>
</evidence>
<dbReference type="Proteomes" id="UP001217324">
    <property type="component" value="Chromosome"/>
</dbReference>
<proteinExistence type="predicted"/>
<accession>A0AAX3NCN6</accession>
<dbReference type="RefSeq" id="WP_274978385.1">
    <property type="nucleotide sequence ID" value="NZ_CP118627.1"/>
</dbReference>
<dbReference type="EMBL" id="CP118627">
    <property type="protein sequence ID" value="WEA14119.1"/>
    <property type="molecule type" value="Genomic_DNA"/>
</dbReference>
<evidence type="ECO:0000313" key="1">
    <source>
        <dbReference type="EMBL" id="WEA14119.1"/>
    </source>
</evidence>
<name>A0AAX3NCN6_9LACT</name>
<reference evidence="1" key="1">
    <citation type="submission" date="2023-02" db="EMBL/GenBank/DDBJ databases">
        <title>Comparative genomics and fermentation flavor characterization of five lactic acid bacteria reveal flavor biosynthesis metabolic pathways in fermented muskmelon puree.</title>
        <authorList>
            <person name="Yuan L."/>
            <person name="Li M."/>
            <person name="Xu X."/>
            <person name="Lao F."/>
            <person name="Wu J."/>
        </authorList>
    </citation>
    <scope>NUCLEOTIDE SEQUENCE</scope>
    <source>
        <strain evidence="1">Pa-2</strain>
    </source>
</reference>
<dbReference type="AlphaFoldDB" id="A0AAX3NCN6"/>